<gene>
    <name evidence="2" type="ORF">J9259_08595</name>
    <name evidence="3" type="ORF">KIY12_06680</name>
</gene>
<dbReference type="Pfam" id="PF01751">
    <property type="entry name" value="Toprim"/>
    <property type="match status" value="1"/>
</dbReference>
<dbReference type="Proteomes" id="UP000750197">
    <property type="component" value="Unassembled WGS sequence"/>
</dbReference>
<sequence length="133" mass="15251">MNSSAEMFERMEKLIEELSELNSRFPIIVEGRNDRKAMRALGIGGEIYVLNGKHTIFEMCEKLSRKYSRVIIMTDWDRKGGQLCRALSNAFISNGVKTVEHLRAQIASISVGESKDVEGLPLFYERLRKRALR</sequence>
<proteinExistence type="predicted"/>
<name>A0A8J7YUI8_9ARCH</name>
<evidence type="ECO:0000259" key="1">
    <source>
        <dbReference type="PROSITE" id="PS50880"/>
    </source>
</evidence>
<comment type="caution">
    <text evidence="3">The sequence shown here is derived from an EMBL/GenBank/DDBJ whole genome shotgun (WGS) entry which is preliminary data.</text>
</comment>
<dbReference type="SUPFAM" id="SSF110455">
    <property type="entry name" value="Toprim domain"/>
    <property type="match status" value="1"/>
</dbReference>
<dbReference type="CDD" id="cd01027">
    <property type="entry name" value="TOPRIM_RNase_M5_like"/>
    <property type="match status" value="1"/>
</dbReference>
<evidence type="ECO:0000313" key="2">
    <source>
        <dbReference type="EMBL" id="MBX8632553.1"/>
    </source>
</evidence>
<reference evidence="3" key="1">
    <citation type="submission" date="2021-05" db="EMBL/GenBank/DDBJ databases">
        <title>Genomic insights into ecological role and evolution of a novel Thermoplasmata order Candidatus Sysuiplasmatales.</title>
        <authorList>
            <person name="Yuan Y."/>
        </authorList>
    </citation>
    <scope>NUCLEOTIDE SEQUENCE</scope>
    <source>
        <strain evidence="3">TUT19-bin139</strain>
        <strain evidence="2">YP2-bin.285</strain>
    </source>
</reference>
<organism evidence="3 4">
    <name type="scientific">Candidatus Sysuiplasma superficiale</name>
    <dbReference type="NCBI Taxonomy" id="2823368"/>
    <lineage>
        <taxon>Archaea</taxon>
        <taxon>Methanobacteriati</taxon>
        <taxon>Thermoplasmatota</taxon>
        <taxon>Thermoplasmata</taxon>
        <taxon>Candidatus Sysuiplasmatales</taxon>
        <taxon>Candidatus Sysuiplasmataceae</taxon>
        <taxon>Candidatus Sysuiplasma</taxon>
    </lineage>
</organism>
<dbReference type="PANTHER" id="PTHR39964">
    <property type="entry name" value="UPF0292 PROTEIN TK1411"/>
    <property type="match status" value="1"/>
</dbReference>
<accession>A0A8J7YUI8</accession>
<dbReference type="InterPro" id="IPR006171">
    <property type="entry name" value="TOPRIM_dom"/>
</dbReference>
<dbReference type="AlphaFoldDB" id="A0A8J7YUI8"/>
<evidence type="ECO:0000313" key="4">
    <source>
        <dbReference type="Proteomes" id="UP000750197"/>
    </source>
</evidence>
<evidence type="ECO:0000313" key="3">
    <source>
        <dbReference type="EMBL" id="MBX8644387.1"/>
    </source>
</evidence>
<dbReference type="EMBL" id="JAGVSJ010000035">
    <property type="protein sequence ID" value="MBX8632553.1"/>
    <property type="molecule type" value="Genomic_DNA"/>
</dbReference>
<dbReference type="SMART" id="SM00493">
    <property type="entry name" value="TOPRIM"/>
    <property type="match status" value="1"/>
</dbReference>
<dbReference type="InterPro" id="IPR034141">
    <property type="entry name" value="TOPRIM_RNase_M5-like"/>
</dbReference>
<dbReference type="EMBL" id="JAHEAC010000058">
    <property type="protein sequence ID" value="MBX8644387.1"/>
    <property type="molecule type" value="Genomic_DNA"/>
</dbReference>
<dbReference type="PANTHER" id="PTHR39964:SF2">
    <property type="entry name" value="UPF0292 PROTEIN MJ1624"/>
    <property type="match status" value="1"/>
</dbReference>
<dbReference type="Proteomes" id="UP000716004">
    <property type="component" value="Unassembled WGS sequence"/>
</dbReference>
<feature type="domain" description="Toprim" evidence="1">
    <location>
        <begin position="24"/>
        <end position="107"/>
    </location>
</feature>
<protein>
    <submittedName>
        <fullName evidence="3">Toprim domain-containing protein</fullName>
    </submittedName>
</protein>
<dbReference type="Gene3D" id="3.40.1360.10">
    <property type="match status" value="1"/>
</dbReference>
<dbReference type="PROSITE" id="PS50880">
    <property type="entry name" value="TOPRIM"/>
    <property type="match status" value="1"/>
</dbReference>